<dbReference type="Gene3D" id="1.20.1080.10">
    <property type="entry name" value="Glycerol uptake facilitator protein"/>
    <property type="match status" value="2"/>
</dbReference>
<dbReference type="InterPro" id="IPR023271">
    <property type="entry name" value="Aquaporin-like"/>
</dbReference>
<evidence type="ECO:0000256" key="2">
    <source>
        <dbReference type="ARBA" id="ARBA00006175"/>
    </source>
</evidence>
<feature type="transmembrane region" description="Helical" evidence="7">
    <location>
        <begin position="55"/>
        <end position="74"/>
    </location>
</feature>
<dbReference type="InterPro" id="IPR034294">
    <property type="entry name" value="Aquaporin_transptr"/>
</dbReference>
<accession>A0A9Q0BB36</accession>
<dbReference type="GO" id="GO:0005886">
    <property type="term" value="C:plasma membrane"/>
    <property type="evidence" value="ECO:0007669"/>
    <property type="project" value="TreeGrafter"/>
</dbReference>
<evidence type="ECO:0000313" key="8">
    <source>
        <dbReference type="EMBL" id="KAI6777634.1"/>
    </source>
</evidence>
<dbReference type="SUPFAM" id="SSF81338">
    <property type="entry name" value="Aquaporin-like"/>
    <property type="match status" value="1"/>
</dbReference>
<dbReference type="InterPro" id="IPR000425">
    <property type="entry name" value="MIP"/>
</dbReference>
<name>A0A9Q0BB36_9HYPO</name>
<evidence type="ECO:0000313" key="9">
    <source>
        <dbReference type="Proteomes" id="UP001055219"/>
    </source>
</evidence>
<keyword evidence="9" id="KW-1185">Reference proteome</keyword>
<reference evidence="8" key="1">
    <citation type="journal article" date="2021" name="J Fungi (Basel)">
        <title>Genomic and Metabolomic Analyses of the Marine Fungus Emericellopsis cladophorae: Insights into Saltwater Adaptability Mechanisms and Its Biosynthetic Potential.</title>
        <authorList>
            <person name="Goncalves M.F.M."/>
            <person name="Hilario S."/>
            <person name="Van de Peer Y."/>
            <person name="Esteves A.C."/>
            <person name="Alves A."/>
        </authorList>
    </citation>
    <scope>NUCLEOTIDE SEQUENCE</scope>
    <source>
        <strain evidence="8">MUM 19.33</strain>
    </source>
</reference>
<organism evidence="8 9">
    <name type="scientific">Emericellopsis cladophorae</name>
    <dbReference type="NCBI Taxonomy" id="2686198"/>
    <lineage>
        <taxon>Eukaryota</taxon>
        <taxon>Fungi</taxon>
        <taxon>Dikarya</taxon>
        <taxon>Ascomycota</taxon>
        <taxon>Pezizomycotina</taxon>
        <taxon>Sordariomycetes</taxon>
        <taxon>Hypocreomycetidae</taxon>
        <taxon>Hypocreales</taxon>
        <taxon>Bionectriaceae</taxon>
        <taxon>Emericellopsis</taxon>
    </lineage>
</organism>
<keyword evidence="5 7" id="KW-0472">Membrane</keyword>
<protein>
    <submittedName>
        <fullName evidence="8">Aquaporin-2</fullName>
    </submittedName>
</protein>
<keyword evidence="6" id="KW-0813">Transport</keyword>
<dbReference type="PANTHER" id="PTHR19139">
    <property type="entry name" value="AQUAPORIN TRANSPORTER"/>
    <property type="match status" value="1"/>
</dbReference>
<dbReference type="RefSeq" id="XP_051358490.1">
    <property type="nucleotide sequence ID" value="XM_051510627.1"/>
</dbReference>
<feature type="transmembrane region" description="Helical" evidence="7">
    <location>
        <begin position="101"/>
        <end position="123"/>
    </location>
</feature>
<dbReference type="GO" id="GO:0015250">
    <property type="term" value="F:water channel activity"/>
    <property type="evidence" value="ECO:0007669"/>
    <property type="project" value="TreeGrafter"/>
</dbReference>
<evidence type="ECO:0000256" key="3">
    <source>
        <dbReference type="ARBA" id="ARBA00022692"/>
    </source>
</evidence>
<feature type="transmembrane region" description="Helical" evidence="7">
    <location>
        <begin position="143"/>
        <end position="162"/>
    </location>
</feature>
<dbReference type="EMBL" id="JAGIXG020000143">
    <property type="protein sequence ID" value="KAI6777634.1"/>
    <property type="molecule type" value="Genomic_DNA"/>
</dbReference>
<dbReference type="Pfam" id="PF00230">
    <property type="entry name" value="MIP"/>
    <property type="match status" value="1"/>
</dbReference>
<keyword evidence="3 6" id="KW-0812">Transmembrane</keyword>
<dbReference type="Proteomes" id="UP001055219">
    <property type="component" value="Unassembled WGS sequence"/>
</dbReference>
<reference evidence="8" key="2">
    <citation type="submission" date="2022-07" db="EMBL/GenBank/DDBJ databases">
        <authorList>
            <person name="Goncalves M.F.M."/>
            <person name="Hilario S."/>
            <person name="Van De Peer Y."/>
            <person name="Esteves A.C."/>
            <person name="Alves A."/>
        </authorList>
    </citation>
    <scope>NUCLEOTIDE SEQUENCE</scope>
    <source>
        <strain evidence="8">MUM 19.33</strain>
    </source>
</reference>
<dbReference type="PANTHER" id="PTHR19139:SF199">
    <property type="entry name" value="MIP17260P"/>
    <property type="match status" value="1"/>
</dbReference>
<evidence type="ECO:0000256" key="1">
    <source>
        <dbReference type="ARBA" id="ARBA00004141"/>
    </source>
</evidence>
<proteinExistence type="inferred from homology"/>
<dbReference type="OrthoDB" id="3222at2759"/>
<comment type="caution">
    <text evidence="8">The sequence shown here is derived from an EMBL/GenBank/DDBJ whole genome shotgun (WGS) entry which is preliminary data.</text>
</comment>
<dbReference type="PRINTS" id="PR00783">
    <property type="entry name" value="MINTRINSICP"/>
</dbReference>
<evidence type="ECO:0000256" key="5">
    <source>
        <dbReference type="ARBA" id="ARBA00023136"/>
    </source>
</evidence>
<comment type="subcellular location">
    <subcellularLocation>
        <location evidence="1">Membrane</location>
        <topology evidence="1">Multi-pass membrane protein</topology>
    </subcellularLocation>
</comment>
<sequence>MVVVVVAEFLGTFLFLFLAFAATQTALNTQVQTDVPSQNSETEGGGSSPLLPVSFLYIAAAFGTSLAINVWVFYRVSGGMFNPSLLLTIYFLAAEKHRATFLAPIGIGISAFIAHLAGTPYTGTSINPVRSFGPDVITGFVRYHWIFWVAPCFGAVLAIGVYKLMKCMDYEDVNGGQDAADTEAARGNRLD</sequence>
<keyword evidence="4 7" id="KW-1133">Transmembrane helix</keyword>
<evidence type="ECO:0000256" key="7">
    <source>
        <dbReference type="SAM" id="Phobius"/>
    </source>
</evidence>
<evidence type="ECO:0000256" key="6">
    <source>
        <dbReference type="RuleBase" id="RU000477"/>
    </source>
</evidence>
<evidence type="ECO:0000256" key="4">
    <source>
        <dbReference type="ARBA" id="ARBA00022989"/>
    </source>
</evidence>
<comment type="similarity">
    <text evidence="2 6">Belongs to the MIP/aquaporin (TC 1.A.8) family.</text>
</comment>
<gene>
    <name evidence="8" type="ORF">J7T54_002768</name>
</gene>
<dbReference type="GeneID" id="75829276"/>
<dbReference type="AlphaFoldDB" id="A0A9Q0BB36"/>